<proteinExistence type="predicted"/>
<evidence type="ECO:0000313" key="2">
    <source>
        <dbReference type="EMBL" id="KIW39225.1"/>
    </source>
</evidence>
<reference evidence="2 3" key="1">
    <citation type="submission" date="2015-01" db="EMBL/GenBank/DDBJ databases">
        <title>The Genome Sequence of Exophiala oligosperma CBS72588.</title>
        <authorList>
            <consortium name="The Broad Institute Genomics Platform"/>
            <person name="Cuomo C."/>
            <person name="de Hoog S."/>
            <person name="Gorbushina A."/>
            <person name="Stielow B."/>
            <person name="Teixiera M."/>
            <person name="Abouelleil A."/>
            <person name="Chapman S.B."/>
            <person name="Priest M."/>
            <person name="Young S.K."/>
            <person name="Wortman J."/>
            <person name="Nusbaum C."/>
            <person name="Birren B."/>
        </authorList>
    </citation>
    <scope>NUCLEOTIDE SEQUENCE [LARGE SCALE GENOMIC DNA]</scope>
    <source>
        <strain evidence="2 3">CBS 72588</strain>
    </source>
</reference>
<dbReference type="VEuPathDB" id="FungiDB:PV06_09018"/>
<dbReference type="SUPFAM" id="SSF47954">
    <property type="entry name" value="Cyclin-like"/>
    <property type="match status" value="1"/>
</dbReference>
<dbReference type="HOGENOM" id="CLU_023749_1_0_1"/>
<gene>
    <name evidence="2" type="ORF">PV06_09018</name>
</gene>
<evidence type="ECO:0000256" key="1">
    <source>
        <dbReference type="SAM" id="MobiDB-lite"/>
    </source>
</evidence>
<dbReference type="GO" id="GO:0019901">
    <property type="term" value="F:protein kinase binding"/>
    <property type="evidence" value="ECO:0007669"/>
    <property type="project" value="InterPro"/>
</dbReference>
<feature type="compositionally biased region" description="Polar residues" evidence="1">
    <location>
        <begin position="1"/>
        <end position="10"/>
    </location>
</feature>
<protein>
    <submittedName>
        <fullName evidence="2">Uncharacterized protein</fullName>
    </submittedName>
</protein>
<feature type="compositionally biased region" description="Low complexity" evidence="1">
    <location>
        <begin position="25"/>
        <end position="54"/>
    </location>
</feature>
<sequence>MLATSPSPSLSACHHDPTAFSPRHAAQYEQSSYAAKSASASASRSSLNDQSASSSPPPAPRKSLFTPPDTSSRPRRYPSSRSLDNYAAPPPPRATMVDAGTQYSPPGPKAPSPPSTHVPTPTIAHLQLSEKEELRSRALGRDDRAAPQRNTSTRPPDATSSLPKPSGTPGQGALSQGKRSADGPAAQSPPAAANGDVLPTTDVQSPVKKHRPDAPPARIMPLLYQNCNTRDLVVLISSMLMELIRYNDAIPLREGQLTRFHSRAPPGISVLDYLQRLTTHATLSPPILLSVVYYIDRLCALYPAFTISSLTVHRFLITSATVASKGLSDSFWTNKTYARVGGVSMKELALLELEFLTRMEWRIVPKPEVLVDYYKSLIERSDQYQLEDE</sequence>
<dbReference type="AlphaFoldDB" id="A0A0D2D9T6"/>
<dbReference type="Gene3D" id="1.10.472.10">
    <property type="entry name" value="Cyclin-like"/>
    <property type="match status" value="1"/>
</dbReference>
<feature type="compositionally biased region" description="Basic and acidic residues" evidence="1">
    <location>
        <begin position="128"/>
        <end position="146"/>
    </location>
</feature>
<dbReference type="GO" id="GO:0000307">
    <property type="term" value="C:cyclin-dependent protein kinase holoenzyme complex"/>
    <property type="evidence" value="ECO:0007669"/>
    <property type="project" value="TreeGrafter"/>
</dbReference>
<feature type="region of interest" description="Disordered" evidence="1">
    <location>
        <begin position="1"/>
        <end position="215"/>
    </location>
</feature>
<accession>A0A0D2D9T6</accession>
<dbReference type="InterPro" id="IPR013922">
    <property type="entry name" value="Cyclin_PHO80-like"/>
</dbReference>
<name>A0A0D2D9T6_9EURO</name>
<dbReference type="InterPro" id="IPR036915">
    <property type="entry name" value="Cyclin-like_sf"/>
</dbReference>
<dbReference type="Pfam" id="PF08613">
    <property type="entry name" value="Cyclin"/>
    <property type="match status" value="1"/>
</dbReference>
<feature type="compositionally biased region" description="Polar residues" evidence="1">
    <location>
        <begin position="148"/>
        <end position="163"/>
    </location>
</feature>
<dbReference type="RefSeq" id="XP_016259441.1">
    <property type="nucleotide sequence ID" value="XM_016410419.1"/>
</dbReference>
<dbReference type="GO" id="GO:0005634">
    <property type="term" value="C:nucleus"/>
    <property type="evidence" value="ECO:0007669"/>
    <property type="project" value="TreeGrafter"/>
</dbReference>
<feature type="compositionally biased region" description="Pro residues" evidence="1">
    <location>
        <begin position="105"/>
        <end position="116"/>
    </location>
</feature>
<dbReference type="OrthoDB" id="337735at2759"/>
<dbReference type="STRING" id="215243.A0A0D2D9T6"/>
<dbReference type="GeneID" id="27361092"/>
<dbReference type="CDD" id="cd20558">
    <property type="entry name" value="CYCLIN_ScPCL7-like"/>
    <property type="match status" value="1"/>
</dbReference>
<keyword evidence="3" id="KW-1185">Reference proteome</keyword>
<organism evidence="2 3">
    <name type="scientific">Exophiala oligosperma</name>
    <dbReference type="NCBI Taxonomy" id="215243"/>
    <lineage>
        <taxon>Eukaryota</taxon>
        <taxon>Fungi</taxon>
        <taxon>Dikarya</taxon>
        <taxon>Ascomycota</taxon>
        <taxon>Pezizomycotina</taxon>
        <taxon>Eurotiomycetes</taxon>
        <taxon>Chaetothyriomycetidae</taxon>
        <taxon>Chaetothyriales</taxon>
        <taxon>Herpotrichiellaceae</taxon>
        <taxon>Exophiala</taxon>
    </lineage>
</organism>
<dbReference type="GO" id="GO:0016538">
    <property type="term" value="F:cyclin-dependent protein serine/threonine kinase regulator activity"/>
    <property type="evidence" value="ECO:0007669"/>
    <property type="project" value="TreeGrafter"/>
</dbReference>
<dbReference type="EMBL" id="KN847340">
    <property type="protein sequence ID" value="KIW39225.1"/>
    <property type="molecule type" value="Genomic_DNA"/>
</dbReference>
<dbReference type="PANTHER" id="PTHR15615">
    <property type="match status" value="1"/>
</dbReference>
<dbReference type="Proteomes" id="UP000053342">
    <property type="component" value="Unassembled WGS sequence"/>
</dbReference>
<evidence type="ECO:0000313" key="3">
    <source>
        <dbReference type="Proteomes" id="UP000053342"/>
    </source>
</evidence>
<dbReference type="PANTHER" id="PTHR15615:SF117">
    <property type="entry name" value="PHO85 CYCLIN PHO80"/>
    <property type="match status" value="1"/>
</dbReference>